<dbReference type="Proteomes" id="UP000000214">
    <property type="component" value="Chromosome"/>
</dbReference>
<organism evidence="1 2">
    <name type="scientific">Acidipropionibacterium acidipropionici (strain ATCC 4875 / DSM 20272 / JCM 6432 / NBRC 12425 / NCIMB 8070 / 4)</name>
    <name type="common">Propionibacterium acidipropionici</name>
    <dbReference type="NCBI Taxonomy" id="1171373"/>
    <lineage>
        <taxon>Bacteria</taxon>
        <taxon>Bacillati</taxon>
        <taxon>Actinomycetota</taxon>
        <taxon>Actinomycetes</taxon>
        <taxon>Propionibacteriales</taxon>
        <taxon>Propionibacteriaceae</taxon>
        <taxon>Acidipropionibacterium</taxon>
    </lineage>
</organism>
<protein>
    <submittedName>
        <fullName evidence="1">Uncharacterized protein</fullName>
    </submittedName>
</protein>
<accession>K7S027</accession>
<name>K7S027_ACIA4</name>
<dbReference type="AlphaFoldDB" id="K7S027"/>
<gene>
    <name evidence="1" type="ordered locus">PACID_28970</name>
</gene>
<reference evidence="1 2" key="1">
    <citation type="journal article" date="2012" name="BMC Genomics">
        <title>The genome sequence of Propionibacterium acidipropionici provides insights into its biotechnological and industrial potential.</title>
        <authorList>
            <person name="Parizzi L.P."/>
            <person name="Grassi M.C."/>
            <person name="Llerena L.A."/>
            <person name="Carazzolle M.F."/>
            <person name="Queiroz V.L."/>
            <person name="Lunardi I."/>
            <person name="Zeidler A.F."/>
            <person name="Teixeira P.J."/>
            <person name="Mieczkowski P."/>
            <person name="Rincones J."/>
            <person name="Pereira G.A."/>
        </authorList>
    </citation>
    <scope>NUCLEOTIDE SEQUENCE [LARGE SCALE GENOMIC DNA]</scope>
    <source>
        <strain evidence="2">ATCC 4875 / DSM 20272 / JCM 6432 / NBRC 12425 / NCIMB 8070</strain>
    </source>
</reference>
<dbReference type="HOGENOM" id="CLU_2827685_0_0_11"/>
<proteinExistence type="predicted"/>
<dbReference type="EMBL" id="CP003493">
    <property type="protein sequence ID" value="AFV90663.1"/>
    <property type="molecule type" value="Genomic_DNA"/>
</dbReference>
<dbReference type="PATRIC" id="fig|1171373.8.peg.2849"/>
<sequence>MTSPCTLARPVPFGKARCRIGFQIVGARSPTVRVDQNPNVNAATTSAWVGRELSPRFASLNRARLA</sequence>
<evidence type="ECO:0000313" key="1">
    <source>
        <dbReference type="EMBL" id="AFV90663.1"/>
    </source>
</evidence>
<evidence type="ECO:0000313" key="2">
    <source>
        <dbReference type="Proteomes" id="UP000000214"/>
    </source>
</evidence>
<dbReference type="KEGG" id="pbo:PACID_28970"/>